<dbReference type="SUPFAM" id="SSF52172">
    <property type="entry name" value="CheY-like"/>
    <property type="match status" value="1"/>
</dbReference>
<keyword evidence="1" id="KW-0597">Phosphoprotein</keyword>
<accession>A0A4Y5Z0I7</accession>
<proteinExistence type="predicted"/>
<dbReference type="Pfam" id="PF00072">
    <property type="entry name" value="Response_reg"/>
    <property type="match status" value="1"/>
</dbReference>
<evidence type="ECO:0000256" key="4">
    <source>
        <dbReference type="ARBA" id="ARBA00023163"/>
    </source>
</evidence>
<keyword evidence="9" id="KW-1185">Reference proteome</keyword>
<gene>
    <name evidence="8" type="ORF">FIV34_02505</name>
</gene>
<feature type="domain" description="HTH luxR-type" evidence="6">
    <location>
        <begin position="161"/>
        <end position="226"/>
    </location>
</feature>
<organism evidence="8 9">
    <name type="scientific">Luteibacter pinisoli</name>
    <dbReference type="NCBI Taxonomy" id="2589080"/>
    <lineage>
        <taxon>Bacteria</taxon>
        <taxon>Pseudomonadati</taxon>
        <taxon>Pseudomonadota</taxon>
        <taxon>Gammaproteobacteria</taxon>
        <taxon>Lysobacterales</taxon>
        <taxon>Rhodanobacteraceae</taxon>
        <taxon>Luteibacter</taxon>
    </lineage>
</organism>
<name>A0A4Y5Z0I7_9GAMM</name>
<dbReference type="InterPro" id="IPR058245">
    <property type="entry name" value="NreC/VraR/RcsB-like_REC"/>
</dbReference>
<dbReference type="Gene3D" id="3.40.50.2300">
    <property type="match status" value="1"/>
</dbReference>
<evidence type="ECO:0000313" key="9">
    <source>
        <dbReference type="Proteomes" id="UP000316093"/>
    </source>
</evidence>
<dbReference type="GO" id="GO:0000160">
    <property type="term" value="P:phosphorelay signal transduction system"/>
    <property type="evidence" value="ECO:0007669"/>
    <property type="project" value="InterPro"/>
</dbReference>
<dbReference type="GO" id="GO:0003677">
    <property type="term" value="F:DNA binding"/>
    <property type="evidence" value="ECO:0007669"/>
    <property type="project" value="UniProtKB-KW"/>
</dbReference>
<evidence type="ECO:0000256" key="2">
    <source>
        <dbReference type="ARBA" id="ARBA00023015"/>
    </source>
</evidence>
<dbReference type="EMBL" id="CP041046">
    <property type="protein sequence ID" value="QDE38149.1"/>
    <property type="molecule type" value="Genomic_DNA"/>
</dbReference>
<evidence type="ECO:0000256" key="5">
    <source>
        <dbReference type="PROSITE-ProRule" id="PRU00169"/>
    </source>
</evidence>
<dbReference type="InterPro" id="IPR011006">
    <property type="entry name" value="CheY-like_superfamily"/>
</dbReference>
<evidence type="ECO:0000259" key="7">
    <source>
        <dbReference type="PROSITE" id="PS50110"/>
    </source>
</evidence>
<dbReference type="OrthoDB" id="9796655at2"/>
<evidence type="ECO:0000313" key="8">
    <source>
        <dbReference type="EMBL" id="QDE38149.1"/>
    </source>
</evidence>
<dbReference type="PANTHER" id="PTHR43214:SF41">
    <property type="entry name" value="NITRATE_NITRITE RESPONSE REGULATOR PROTEIN NARP"/>
    <property type="match status" value="1"/>
</dbReference>
<dbReference type="GO" id="GO:0006355">
    <property type="term" value="P:regulation of DNA-templated transcription"/>
    <property type="evidence" value="ECO:0007669"/>
    <property type="project" value="InterPro"/>
</dbReference>
<dbReference type="PROSITE" id="PS00622">
    <property type="entry name" value="HTH_LUXR_1"/>
    <property type="match status" value="1"/>
</dbReference>
<dbReference type="InterPro" id="IPR039420">
    <property type="entry name" value="WalR-like"/>
</dbReference>
<dbReference type="SMART" id="SM00448">
    <property type="entry name" value="REC"/>
    <property type="match status" value="1"/>
</dbReference>
<dbReference type="PROSITE" id="PS50110">
    <property type="entry name" value="RESPONSE_REGULATORY"/>
    <property type="match status" value="1"/>
</dbReference>
<dbReference type="InterPro" id="IPR000792">
    <property type="entry name" value="Tscrpt_reg_LuxR_C"/>
</dbReference>
<sequence length="232" mass="25678">MQGNHVGGHRADRILSHGATRPVRIVLADEQELMREGLAALLGAQERFEVVGSTGDGRDCLRLCVDRKPDLLVFNESMPGLNGVEAARRVASRCPHTRMLCLSETGDRPCVRAVFDAGAHGYVLKRCKFANLMDGIDSVLSSRYHVSPELAYVLVESFRRGDEPHSVLTPREKEVAQLYAEGLSTRQIAERLHISMKTVGTHREHIQSKLGVDGIADLTRYALREGMVSIDH</sequence>
<protein>
    <submittedName>
        <fullName evidence="8">Response regulator transcription factor</fullName>
    </submittedName>
</protein>
<dbReference type="PRINTS" id="PR00038">
    <property type="entry name" value="HTHLUXR"/>
</dbReference>
<dbReference type="CDD" id="cd17535">
    <property type="entry name" value="REC_NarL-like"/>
    <property type="match status" value="1"/>
</dbReference>
<comment type="caution">
    <text evidence="5">Lacks conserved residue(s) required for the propagation of feature annotation.</text>
</comment>
<keyword evidence="2" id="KW-0805">Transcription regulation</keyword>
<dbReference type="AlphaFoldDB" id="A0A4Y5Z0I7"/>
<dbReference type="RefSeq" id="WP_139979349.1">
    <property type="nucleotide sequence ID" value="NZ_CP041046.1"/>
</dbReference>
<evidence type="ECO:0000259" key="6">
    <source>
        <dbReference type="PROSITE" id="PS50043"/>
    </source>
</evidence>
<keyword evidence="4" id="KW-0804">Transcription</keyword>
<dbReference type="SMART" id="SM00421">
    <property type="entry name" value="HTH_LUXR"/>
    <property type="match status" value="1"/>
</dbReference>
<reference evidence="8 9" key="1">
    <citation type="submission" date="2019-06" db="EMBL/GenBank/DDBJ databases">
        <title>A complete genome sequence for Luteibacter pinisoli MAH-14.</title>
        <authorList>
            <person name="Baltrus D.A."/>
        </authorList>
    </citation>
    <scope>NUCLEOTIDE SEQUENCE [LARGE SCALE GENOMIC DNA]</scope>
    <source>
        <strain evidence="8 9">MAH-14</strain>
    </source>
</reference>
<dbReference type="Pfam" id="PF00196">
    <property type="entry name" value="GerE"/>
    <property type="match status" value="1"/>
</dbReference>
<dbReference type="InterPro" id="IPR001789">
    <property type="entry name" value="Sig_transdc_resp-reg_receiver"/>
</dbReference>
<keyword evidence="3" id="KW-0238">DNA-binding</keyword>
<evidence type="ECO:0000256" key="1">
    <source>
        <dbReference type="ARBA" id="ARBA00022553"/>
    </source>
</evidence>
<dbReference type="PROSITE" id="PS50043">
    <property type="entry name" value="HTH_LUXR_2"/>
    <property type="match status" value="1"/>
</dbReference>
<dbReference type="KEGG" id="lpy:FIV34_02505"/>
<dbReference type="PANTHER" id="PTHR43214">
    <property type="entry name" value="TWO-COMPONENT RESPONSE REGULATOR"/>
    <property type="match status" value="1"/>
</dbReference>
<dbReference type="CDD" id="cd06170">
    <property type="entry name" value="LuxR_C_like"/>
    <property type="match status" value="1"/>
</dbReference>
<feature type="domain" description="Response regulatory" evidence="7">
    <location>
        <begin position="24"/>
        <end position="140"/>
    </location>
</feature>
<dbReference type="SUPFAM" id="SSF46894">
    <property type="entry name" value="C-terminal effector domain of the bipartite response regulators"/>
    <property type="match status" value="1"/>
</dbReference>
<evidence type="ECO:0000256" key="3">
    <source>
        <dbReference type="ARBA" id="ARBA00023125"/>
    </source>
</evidence>
<dbReference type="Proteomes" id="UP000316093">
    <property type="component" value="Chromosome"/>
</dbReference>
<dbReference type="InterPro" id="IPR016032">
    <property type="entry name" value="Sig_transdc_resp-reg_C-effctor"/>
</dbReference>